<dbReference type="Gene3D" id="1.10.150.130">
    <property type="match status" value="1"/>
</dbReference>
<keyword evidence="9" id="KW-1185">Reference proteome</keyword>
<dbReference type="GO" id="GO:0015074">
    <property type="term" value="P:DNA integration"/>
    <property type="evidence" value="ECO:0007669"/>
    <property type="project" value="UniProtKB-KW"/>
</dbReference>
<keyword evidence="2" id="KW-0229">DNA integration</keyword>
<dbReference type="PROSITE" id="PS51900">
    <property type="entry name" value="CB"/>
    <property type="match status" value="1"/>
</dbReference>
<dbReference type="GO" id="GO:0003677">
    <property type="term" value="F:DNA binding"/>
    <property type="evidence" value="ECO:0007669"/>
    <property type="project" value="UniProtKB-UniRule"/>
</dbReference>
<dbReference type="InterPro" id="IPR050090">
    <property type="entry name" value="Tyrosine_recombinase_XerCD"/>
</dbReference>
<dbReference type="OrthoDB" id="9803188at2"/>
<evidence type="ECO:0000256" key="1">
    <source>
        <dbReference type="ARBA" id="ARBA00008857"/>
    </source>
</evidence>
<feature type="domain" description="Tyr recombinase" evidence="6">
    <location>
        <begin position="165"/>
        <end position="357"/>
    </location>
</feature>
<dbReference type="InterPro" id="IPR011010">
    <property type="entry name" value="DNA_brk_join_enz"/>
</dbReference>
<dbReference type="Proteomes" id="UP000003781">
    <property type="component" value="Unassembled WGS sequence"/>
</dbReference>
<accession>A3IWY1</accession>
<evidence type="ECO:0000256" key="3">
    <source>
        <dbReference type="ARBA" id="ARBA00023125"/>
    </source>
</evidence>
<evidence type="ECO:0000256" key="2">
    <source>
        <dbReference type="ARBA" id="ARBA00022908"/>
    </source>
</evidence>
<dbReference type="InterPro" id="IPR044068">
    <property type="entry name" value="CB"/>
</dbReference>
<evidence type="ECO:0000313" key="9">
    <source>
        <dbReference type="Proteomes" id="UP000003781"/>
    </source>
</evidence>
<dbReference type="InterPro" id="IPR004107">
    <property type="entry name" value="Integrase_SAM-like_N"/>
</dbReference>
<gene>
    <name evidence="8" type="ORF">CY0110_23111</name>
</gene>
<evidence type="ECO:0000256" key="4">
    <source>
        <dbReference type="ARBA" id="ARBA00023172"/>
    </source>
</evidence>
<dbReference type="InterPro" id="IPR010998">
    <property type="entry name" value="Integrase_recombinase_N"/>
</dbReference>
<evidence type="ECO:0000259" key="6">
    <source>
        <dbReference type="PROSITE" id="PS51898"/>
    </source>
</evidence>
<evidence type="ECO:0000259" key="7">
    <source>
        <dbReference type="PROSITE" id="PS51900"/>
    </source>
</evidence>
<dbReference type="SUPFAM" id="SSF56349">
    <property type="entry name" value="DNA breaking-rejoining enzymes"/>
    <property type="match status" value="1"/>
</dbReference>
<evidence type="ECO:0000313" key="8">
    <source>
        <dbReference type="EMBL" id="EAZ89032.1"/>
    </source>
</evidence>
<dbReference type="Gene3D" id="1.10.443.10">
    <property type="entry name" value="Intergrase catalytic core"/>
    <property type="match status" value="1"/>
</dbReference>
<dbReference type="AlphaFoldDB" id="A3IWY1"/>
<keyword evidence="3 5" id="KW-0238">DNA-binding</keyword>
<comment type="similarity">
    <text evidence="1">Belongs to the 'phage' integrase family.</text>
</comment>
<keyword evidence="4" id="KW-0233">DNA recombination</keyword>
<name>A3IWY1_9CHRO</name>
<dbReference type="GO" id="GO:0006310">
    <property type="term" value="P:DNA recombination"/>
    <property type="evidence" value="ECO:0007669"/>
    <property type="project" value="UniProtKB-KW"/>
</dbReference>
<reference evidence="8 9" key="1">
    <citation type="submission" date="2007-03" db="EMBL/GenBank/DDBJ databases">
        <authorList>
            <person name="Stal L."/>
            <person name="Ferriera S."/>
            <person name="Johnson J."/>
            <person name="Kravitz S."/>
            <person name="Beeson K."/>
            <person name="Sutton G."/>
            <person name="Rogers Y.-H."/>
            <person name="Friedman R."/>
            <person name="Frazier M."/>
            <person name="Venter J.C."/>
        </authorList>
    </citation>
    <scope>NUCLEOTIDE SEQUENCE [LARGE SCALE GENOMIC DNA]</scope>
    <source>
        <strain evidence="8 9">CCY0110</strain>
    </source>
</reference>
<dbReference type="Pfam" id="PF02899">
    <property type="entry name" value="Phage_int_SAM_1"/>
    <property type="match status" value="1"/>
</dbReference>
<dbReference type="EMBL" id="AAXW01000057">
    <property type="protein sequence ID" value="EAZ89032.1"/>
    <property type="molecule type" value="Genomic_DNA"/>
</dbReference>
<dbReference type="RefSeq" id="WP_008277887.1">
    <property type="nucleotide sequence ID" value="NZ_AAXW01000057.1"/>
</dbReference>
<dbReference type="PANTHER" id="PTHR30349:SF41">
    <property type="entry name" value="INTEGRASE_RECOMBINASE PROTEIN MJ0367-RELATED"/>
    <property type="match status" value="1"/>
</dbReference>
<organism evidence="8 9">
    <name type="scientific">Crocosphaera chwakensis CCY0110</name>
    <dbReference type="NCBI Taxonomy" id="391612"/>
    <lineage>
        <taxon>Bacteria</taxon>
        <taxon>Bacillati</taxon>
        <taxon>Cyanobacteriota</taxon>
        <taxon>Cyanophyceae</taxon>
        <taxon>Oscillatoriophycideae</taxon>
        <taxon>Chroococcales</taxon>
        <taxon>Aphanothecaceae</taxon>
        <taxon>Crocosphaera</taxon>
        <taxon>Crocosphaera chwakensis</taxon>
    </lineage>
</organism>
<proteinExistence type="inferred from homology"/>
<dbReference type="InterPro" id="IPR013762">
    <property type="entry name" value="Integrase-like_cat_sf"/>
</dbReference>
<comment type="caution">
    <text evidence="8">The sequence shown here is derived from an EMBL/GenBank/DDBJ whole genome shotgun (WGS) entry which is preliminary data.</text>
</comment>
<protein>
    <submittedName>
        <fullName evidence="8">Tn554, transposase A</fullName>
    </submittedName>
</protein>
<dbReference type="eggNOG" id="COG4974">
    <property type="taxonomic scope" value="Bacteria"/>
</dbReference>
<dbReference type="InterPro" id="IPR002104">
    <property type="entry name" value="Integrase_catalytic"/>
</dbReference>
<sequence length="368" mass="43114">MKVQKGILPDTNQPIWIVLDDDYLPIEPIQKYLHYLDSLERSPNTISAYAHNLKLYWEFLQDKHLNWKEITLETLSEFIHWLRNPNKNVISVQPQVSKRSEKTINHCLTTVCGFYEFYERLGEFEGIDADRYQVQPGRKYKSFLHHISKGKEVKTRLLKVKEPKTFPGCLTPEQVNTLVEACCNLRDKFLIRLLYESGLRIGEGLGLRHEDMVTGNNNQIKVIPRVHNINYVRAKAGVERTVHVNKELMQWYSAYLIDEYPEDIDCDFVFIVIKAPGKGKIGNPLNYKTVDSLFRRLSKKTRIEVTPHLLRHTHATELIRAGWDMSYVQKRLGHADIQTTVNTYIHLSDEDLSKTYQKYLKERLKNND</sequence>
<evidence type="ECO:0000256" key="5">
    <source>
        <dbReference type="PROSITE-ProRule" id="PRU01248"/>
    </source>
</evidence>
<dbReference type="PANTHER" id="PTHR30349">
    <property type="entry name" value="PHAGE INTEGRASE-RELATED"/>
    <property type="match status" value="1"/>
</dbReference>
<dbReference type="PROSITE" id="PS51898">
    <property type="entry name" value="TYR_RECOMBINASE"/>
    <property type="match status" value="1"/>
</dbReference>
<feature type="domain" description="Core-binding (CB)" evidence="7">
    <location>
        <begin position="23"/>
        <end position="119"/>
    </location>
</feature>
<dbReference type="Pfam" id="PF00589">
    <property type="entry name" value="Phage_integrase"/>
    <property type="match status" value="1"/>
</dbReference>